<keyword evidence="2" id="KW-1185">Reference proteome</keyword>
<evidence type="ECO:0000313" key="1">
    <source>
        <dbReference type="EMBL" id="WVX82613.1"/>
    </source>
</evidence>
<gene>
    <name evidence="1" type="ORF">R4Z09_06415</name>
</gene>
<proteinExistence type="predicted"/>
<protein>
    <recommendedName>
        <fullName evidence="3">DUF3606 domain-containing protein</fullName>
    </recommendedName>
</protein>
<accession>A0ABZ2CHW4</accession>
<organism evidence="1 2">
    <name type="scientific">Niallia oryzisoli</name>
    <dbReference type="NCBI Taxonomy" id="1737571"/>
    <lineage>
        <taxon>Bacteria</taxon>
        <taxon>Bacillati</taxon>
        <taxon>Bacillota</taxon>
        <taxon>Bacilli</taxon>
        <taxon>Bacillales</taxon>
        <taxon>Bacillaceae</taxon>
        <taxon>Niallia</taxon>
    </lineage>
</organism>
<evidence type="ECO:0000313" key="2">
    <source>
        <dbReference type="Proteomes" id="UP001357223"/>
    </source>
</evidence>
<evidence type="ECO:0008006" key="3">
    <source>
        <dbReference type="Google" id="ProtNLM"/>
    </source>
</evidence>
<name>A0ABZ2CHW4_9BACI</name>
<dbReference type="EMBL" id="CP137640">
    <property type="protein sequence ID" value="WVX82613.1"/>
    <property type="molecule type" value="Genomic_DNA"/>
</dbReference>
<dbReference type="Proteomes" id="UP001357223">
    <property type="component" value="Chromosome"/>
</dbReference>
<sequence length="58" mass="6535">MRHGDKGMSALSGDNQLNGVDFHDLTQKEQNAQTVEFASEFGLSPQDVKKLKKQMERN</sequence>
<dbReference type="RefSeq" id="WP_338451510.1">
    <property type="nucleotide sequence ID" value="NZ_CP137640.1"/>
</dbReference>
<reference evidence="1 2" key="1">
    <citation type="submission" date="2023-10" db="EMBL/GenBank/DDBJ databases">
        <title>Niallia locisalis sp.nov. isolated from a salt pond sample.</title>
        <authorList>
            <person name="Li X.-J."/>
            <person name="Dong L."/>
        </authorList>
    </citation>
    <scope>NUCLEOTIDE SEQUENCE [LARGE SCALE GENOMIC DNA]</scope>
    <source>
        <strain evidence="1 2">DSM 29761</strain>
    </source>
</reference>